<feature type="region of interest" description="Disordered" evidence="4">
    <location>
        <begin position="244"/>
        <end position="272"/>
    </location>
</feature>
<evidence type="ECO:0000256" key="1">
    <source>
        <dbReference type="ARBA" id="ARBA00004613"/>
    </source>
</evidence>
<evidence type="ECO:0000256" key="2">
    <source>
        <dbReference type="ARBA" id="ARBA00022525"/>
    </source>
</evidence>
<dbReference type="PROSITE" id="PS50184">
    <property type="entry name" value="VWFC_2"/>
    <property type="match status" value="1"/>
</dbReference>
<feature type="signal peptide" evidence="5">
    <location>
        <begin position="1"/>
        <end position="15"/>
    </location>
</feature>
<dbReference type="PANTHER" id="PTHR46698:SF3">
    <property type="entry name" value="TENECTIN ISOFORM 1-RELATED"/>
    <property type="match status" value="1"/>
</dbReference>
<dbReference type="Gene3D" id="2.10.70.10">
    <property type="entry name" value="Complement Module, domain 1"/>
    <property type="match status" value="1"/>
</dbReference>
<evidence type="ECO:0000259" key="6">
    <source>
        <dbReference type="PROSITE" id="PS50184"/>
    </source>
</evidence>
<gene>
    <name evidence="7" type="ORF">RUM43_005473</name>
</gene>
<dbReference type="PANTHER" id="PTHR46698">
    <property type="entry name" value="CROSSVEINLESS 2"/>
    <property type="match status" value="1"/>
</dbReference>
<evidence type="ECO:0000256" key="5">
    <source>
        <dbReference type="SAM" id="SignalP"/>
    </source>
</evidence>
<sequence length="732" mass="80123">MTCWFIKLLVTVALAEQTGSLPLACVYNGTSYTEGDTVKTSEPCLSCTCRRGSLNCNLRVCADVPQVTSPGCLVVYKTNDCCPQLLCEENYKVRDVEVRTAFKTDQKVGKNDCIKNGTLYAEGSAVGSSSACEYCYCIRREIKCIKPKCYMPLEGCRPIYQESSCCPTHYDCSNVTKNAVNVTTTTALMVTTNNDVELRTAVTESITNTEESQTSYEMSTVPVGSTEQNMTDEGFSTTVESTTFDVNSPDTSTQVEGDSFTTPEQTEGSDNDTTTTVVIEITTTTSINENSVQSTVQPIDSDANETTTTIPAEQIENKSSNLGINSAEGNVTDVADDYENYDYNEPKLPPSLPNLVILPFVAADAVVKDQTKTRVYEYDISKNYFNEFFTPPVKTEGGFVPRDPPNLIKQIDEYGRNKDNYPLTQSSDGDNVGLPFISIQNLSNSSSTDSFERRMSATNDSIHTNEPYSLIKPKLASDLAISTSLTPPRLTHFNAKPVTVTYKDAVLDYYPELPVAPEVDYSLTTRSYEKKTAPNRAEIKFSGMSPVPSTTVKSLPILAVSDRPNENVFTKAVKSIPHIAIVDKTSILTNIFKSLLEESRKQSTTVPTSVKKISSNTLPLTPQSFAVTRPVTSTIAPVVPHPEPASPLVATRRQDDSGDHHFVGKEEPGFGKFNKNAEVTYKRKNFGSLLKLAGCNIYGRMYRVGKIIAELSGPCVECICTDVGVQCSSPNC</sequence>
<evidence type="ECO:0000313" key="7">
    <source>
        <dbReference type="EMBL" id="KAK6625182.1"/>
    </source>
</evidence>
<evidence type="ECO:0000256" key="3">
    <source>
        <dbReference type="ARBA" id="ARBA00022729"/>
    </source>
</evidence>
<reference evidence="7 8" key="1">
    <citation type="submission" date="2023-10" db="EMBL/GenBank/DDBJ databases">
        <title>Genomes of two closely related lineages of the louse Polyplax serrata with different host specificities.</title>
        <authorList>
            <person name="Martinu J."/>
            <person name="Tarabai H."/>
            <person name="Stefka J."/>
            <person name="Hypsa V."/>
        </authorList>
    </citation>
    <scope>NUCLEOTIDE SEQUENCE [LARGE SCALE GENOMIC DNA]</scope>
    <source>
        <strain evidence="7">HR10_N</strain>
    </source>
</reference>
<evidence type="ECO:0000256" key="4">
    <source>
        <dbReference type="SAM" id="MobiDB-lite"/>
    </source>
</evidence>
<accession>A0AAN8S4S8</accession>
<proteinExistence type="predicted"/>
<comment type="subcellular location">
    <subcellularLocation>
        <location evidence="1">Secreted</location>
    </subcellularLocation>
</comment>
<feature type="chain" id="PRO_5042816269" description="VWFC domain-containing protein" evidence="5">
    <location>
        <begin position="16"/>
        <end position="732"/>
    </location>
</feature>
<protein>
    <recommendedName>
        <fullName evidence="6">VWFC domain-containing protein</fullName>
    </recommendedName>
</protein>
<dbReference type="InterPro" id="IPR052424">
    <property type="entry name" value="Kielin_Chordin-BMP_Reg"/>
</dbReference>
<dbReference type="SUPFAM" id="SSF57603">
    <property type="entry name" value="FnI-like domain"/>
    <property type="match status" value="2"/>
</dbReference>
<comment type="caution">
    <text evidence="7">The sequence shown here is derived from an EMBL/GenBank/DDBJ whole genome shotgun (WGS) entry which is preliminary data.</text>
</comment>
<organism evidence="7 8">
    <name type="scientific">Polyplax serrata</name>
    <name type="common">Common mouse louse</name>
    <dbReference type="NCBI Taxonomy" id="468196"/>
    <lineage>
        <taxon>Eukaryota</taxon>
        <taxon>Metazoa</taxon>
        <taxon>Ecdysozoa</taxon>
        <taxon>Arthropoda</taxon>
        <taxon>Hexapoda</taxon>
        <taxon>Insecta</taxon>
        <taxon>Pterygota</taxon>
        <taxon>Neoptera</taxon>
        <taxon>Paraneoptera</taxon>
        <taxon>Psocodea</taxon>
        <taxon>Troctomorpha</taxon>
        <taxon>Phthiraptera</taxon>
        <taxon>Anoplura</taxon>
        <taxon>Polyplacidae</taxon>
        <taxon>Polyplax</taxon>
    </lineage>
</organism>
<keyword evidence="2" id="KW-0964">Secreted</keyword>
<dbReference type="EMBL" id="JAWJWE010000037">
    <property type="protein sequence ID" value="KAK6625182.1"/>
    <property type="molecule type" value="Genomic_DNA"/>
</dbReference>
<feature type="region of interest" description="Disordered" evidence="4">
    <location>
        <begin position="206"/>
        <end position="228"/>
    </location>
</feature>
<dbReference type="Proteomes" id="UP001372834">
    <property type="component" value="Unassembled WGS sequence"/>
</dbReference>
<dbReference type="SMART" id="SM00214">
    <property type="entry name" value="VWC"/>
    <property type="match status" value="2"/>
</dbReference>
<dbReference type="GO" id="GO:0005576">
    <property type="term" value="C:extracellular region"/>
    <property type="evidence" value="ECO:0007669"/>
    <property type="project" value="UniProtKB-SubCell"/>
</dbReference>
<name>A0AAN8S4S8_POLSC</name>
<feature type="domain" description="VWFC" evidence="6">
    <location>
        <begin position="23"/>
        <end position="88"/>
    </location>
</feature>
<keyword evidence="3 5" id="KW-0732">Signal</keyword>
<evidence type="ECO:0000313" key="8">
    <source>
        <dbReference type="Proteomes" id="UP001372834"/>
    </source>
</evidence>
<dbReference type="AlphaFoldDB" id="A0AAN8S4S8"/>
<dbReference type="InterPro" id="IPR001007">
    <property type="entry name" value="VWF_dom"/>
</dbReference>